<dbReference type="Pfam" id="PF08401">
    <property type="entry name" value="ArdcN"/>
    <property type="match status" value="1"/>
</dbReference>
<accession>A0A158DGJ1</accession>
<reference evidence="3" key="1">
    <citation type="submission" date="2016-01" db="EMBL/GenBank/DDBJ databases">
        <authorList>
            <person name="Peeters C."/>
        </authorList>
    </citation>
    <scope>NUCLEOTIDE SEQUENCE</scope>
    <source>
        <strain evidence="3">LMG 29322</strain>
    </source>
</reference>
<dbReference type="STRING" id="1777140.AWB79_06982"/>
<dbReference type="AlphaFoldDB" id="A0A158DGJ1"/>
<comment type="caution">
    <text evidence="3">The sequence shown here is derived from an EMBL/GenBank/DDBJ whole genome shotgun (WGS) entry which is preliminary data.</text>
</comment>
<name>A0A158DGJ1_9BURK</name>
<dbReference type="Pfam" id="PF18818">
    <property type="entry name" value="MPTase-PolyVal"/>
    <property type="match status" value="1"/>
</dbReference>
<evidence type="ECO:0000313" key="4">
    <source>
        <dbReference type="Proteomes" id="UP000054851"/>
    </source>
</evidence>
<gene>
    <name evidence="3" type="ORF">AWB79_06982</name>
</gene>
<dbReference type="RefSeq" id="WP_061171988.1">
    <property type="nucleotide sequence ID" value="NZ_FCOA02000043.1"/>
</dbReference>
<keyword evidence="4" id="KW-1185">Reference proteome</keyword>
<protein>
    <submittedName>
        <fullName evidence="3">Antirestriction protein-like protein</fullName>
    </submittedName>
</protein>
<dbReference type="InterPro" id="IPR041459">
    <property type="entry name" value="MPTase-PolyVal"/>
</dbReference>
<dbReference type="PIRSF" id="PIRSF037112">
    <property type="entry name" value="Antirestriction_ArdC"/>
    <property type="match status" value="1"/>
</dbReference>
<dbReference type="OrthoDB" id="784829at2"/>
<evidence type="ECO:0000259" key="1">
    <source>
        <dbReference type="Pfam" id="PF08401"/>
    </source>
</evidence>
<organism evidence="3 4">
    <name type="scientific">Caballeronia hypogeia</name>
    <dbReference type="NCBI Taxonomy" id="1777140"/>
    <lineage>
        <taxon>Bacteria</taxon>
        <taxon>Pseudomonadati</taxon>
        <taxon>Pseudomonadota</taxon>
        <taxon>Betaproteobacteria</taxon>
        <taxon>Burkholderiales</taxon>
        <taxon>Burkholderiaceae</taxon>
        <taxon>Caballeronia</taxon>
    </lineage>
</organism>
<dbReference type="InterPro" id="IPR013610">
    <property type="entry name" value="ArdC_N"/>
</dbReference>
<sequence length="304" mass="33995">MKAQTKPPLPDVYSRVTDKIIADLEQGVRPWVKPWKASNAGDRITLPVRHNGIPYQGINILLLWGEQLEKSFRSHRWMTFKQAQALGANVRKGAHGTLVVYANKVTKTETDDQGDEIERAIPLMKGYTVFNVDQIENLPAEYRTEPEPVESEPLELIEHAEAFFARTGAVIRHGGNKAYYAPAQDIVQLPVPESFDTAQSYAATKAHEITHWTSHKTRLDRQLGKRFGDDAYAAEELIAEMGAAFVCAQLGLAPEVREDHAAYLDHWLKVLQGDKKAIFTAASQAQKACEFLFSLQGEQDQEAA</sequence>
<dbReference type="InterPro" id="IPR017113">
    <property type="entry name" value="Antirestriction_ArdC"/>
</dbReference>
<dbReference type="Proteomes" id="UP000054851">
    <property type="component" value="Unassembled WGS sequence"/>
</dbReference>
<dbReference type="GO" id="GO:0003697">
    <property type="term" value="F:single-stranded DNA binding"/>
    <property type="evidence" value="ECO:0007669"/>
    <property type="project" value="InterPro"/>
</dbReference>
<evidence type="ECO:0000259" key="2">
    <source>
        <dbReference type="Pfam" id="PF18818"/>
    </source>
</evidence>
<proteinExistence type="predicted"/>
<feature type="domain" description="Polyvalent protein metallopeptidase" evidence="2">
    <location>
        <begin position="158"/>
        <end position="284"/>
    </location>
</feature>
<dbReference type="EMBL" id="FCOA02000043">
    <property type="protein sequence ID" value="SAK93645.1"/>
    <property type="molecule type" value="Genomic_DNA"/>
</dbReference>
<feature type="domain" description="N-terminal" evidence="1">
    <location>
        <begin position="11"/>
        <end position="130"/>
    </location>
</feature>
<evidence type="ECO:0000313" key="3">
    <source>
        <dbReference type="EMBL" id="SAK93645.1"/>
    </source>
</evidence>